<protein>
    <submittedName>
        <fullName evidence="2">Uncharacterized protein</fullName>
    </submittedName>
</protein>
<dbReference type="Proteomes" id="UP000190744">
    <property type="component" value="Unassembled WGS sequence"/>
</dbReference>
<dbReference type="AlphaFoldDB" id="A0A1S9RAJ1"/>
<evidence type="ECO:0000256" key="1">
    <source>
        <dbReference type="SAM" id="MobiDB-lite"/>
    </source>
</evidence>
<comment type="caution">
    <text evidence="2">The sequence shown here is derived from an EMBL/GenBank/DDBJ whole genome shotgun (WGS) entry which is preliminary data.</text>
</comment>
<feature type="compositionally biased region" description="Polar residues" evidence="1">
    <location>
        <begin position="9"/>
        <end position="29"/>
    </location>
</feature>
<name>A0A1S9RAJ1_PENBI</name>
<dbReference type="EMBL" id="LJBN01000219">
    <property type="protein sequence ID" value="OOQ82416.1"/>
    <property type="molecule type" value="Genomic_DNA"/>
</dbReference>
<accession>A0A1S9RAJ1</accession>
<proteinExistence type="predicted"/>
<gene>
    <name evidence="2" type="ORF">PEBR_38956</name>
</gene>
<evidence type="ECO:0000313" key="3">
    <source>
        <dbReference type="Proteomes" id="UP000190744"/>
    </source>
</evidence>
<evidence type="ECO:0000313" key="2">
    <source>
        <dbReference type="EMBL" id="OOQ82416.1"/>
    </source>
</evidence>
<reference evidence="3" key="1">
    <citation type="submission" date="2015-09" db="EMBL/GenBank/DDBJ databases">
        <authorList>
            <person name="Fill T.P."/>
            <person name="Baretta J.F."/>
            <person name="de Almeida L.G."/>
            <person name="Rocha M."/>
            <person name="de Souza D.H."/>
            <person name="Malavazi I."/>
            <person name="Cerdeira L.T."/>
            <person name="Hong H."/>
            <person name="Samborskyy M."/>
            <person name="de Vasconcelos A.T."/>
            <person name="Leadlay P."/>
            <person name="Rodrigues-Filho E."/>
        </authorList>
    </citation>
    <scope>NUCLEOTIDE SEQUENCE [LARGE SCALE GENOMIC DNA]</scope>
    <source>
        <strain evidence="3">LaBioMMi 136</strain>
    </source>
</reference>
<feature type="region of interest" description="Disordered" evidence="1">
    <location>
        <begin position="1"/>
        <end position="29"/>
    </location>
</feature>
<sequence length="106" mass="11627">MCAGFALNDPSQFQTIENPPSQNIYGPTTQNIDCISPTYGDDEHTTNGRVEQTSTHQVHEKAESDFAIIFSTEASGCSNMKPGDELCLEDGKKRYCPQESCCTSQV</sequence>
<organism evidence="2 3">
    <name type="scientific">Penicillium brasilianum</name>
    <dbReference type="NCBI Taxonomy" id="104259"/>
    <lineage>
        <taxon>Eukaryota</taxon>
        <taxon>Fungi</taxon>
        <taxon>Dikarya</taxon>
        <taxon>Ascomycota</taxon>
        <taxon>Pezizomycotina</taxon>
        <taxon>Eurotiomycetes</taxon>
        <taxon>Eurotiomycetidae</taxon>
        <taxon>Eurotiales</taxon>
        <taxon>Aspergillaceae</taxon>
        <taxon>Penicillium</taxon>
    </lineage>
</organism>